<feature type="transmembrane region" description="Helical" evidence="1">
    <location>
        <begin position="86"/>
        <end position="108"/>
    </location>
</feature>
<organism evidence="3 4">
    <name type="scientific">Occultella gossypii</name>
    <dbReference type="NCBI Taxonomy" id="2800820"/>
    <lineage>
        <taxon>Bacteria</taxon>
        <taxon>Bacillati</taxon>
        <taxon>Actinomycetota</taxon>
        <taxon>Actinomycetes</taxon>
        <taxon>Micrococcales</taxon>
        <taxon>Ruaniaceae</taxon>
        <taxon>Occultella</taxon>
    </lineage>
</organism>
<comment type="caution">
    <text evidence="3">The sequence shown here is derived from an EMBL/GenBank/DDBJ whole genome shotgun (WGS) entry which is preliminary data.</text>
</comment>
<proteinExistence type="predicted"/>
<dbReference type="Gene3D" id="1.20.120.450">
    <property type="entry name" value="dinb family like domain"/>
    <property type="match status" value="1"/>
</dbReference>
<accession>A0ABS7S362</accession>
<keyword evidence="1" id="KW-1133">Transmembrane helix</keyword>
<dbReference type="RefSeq" id="WP_223402024.1">
    <property type="nucleotide sequence ID" value="NZ_JAGSHT010000002.1"/>
</dbReference>
<dbReference type="EMBL" id="JAGSHT010000002">
    <property type="protein sequence ID" value="MBZ2194777.1"/>
    <property type="molecule type" value="Genomic_DNA"/>
</dbReference>
<keyword evidence="1" id="KW-0472">Membrane</keyword>
<feature type="domain" description="DinB-like" evidence="2">
    <location>
        <begin position="9"/>
        <end position="165"/>
    </location>
</feature>
<dbReference type="Pfam" id="PF12867">
    <property type="entry name" value="DinB_2"/>
    <property type="match status" value="1"/>
</dbReference>
<feature type="transmembrane region" description="Helical" evidence="1">
    <location>
        <begin position="43"/>
        <end position="65"/>
    </location>
</feature>
<evidence type="ECO:0000313" key="3">
    <source>
        <dbReference type="EMBL" id="MBZ2194777.1"/>
    </source>
</evidence>
<protein>
    <submittedName>
        <fullName evidence="3">DinB family protein</fullName>
    </submittedName>
</protein>
<dbReference type="InterPro" id="IPR024775">
    <property type="entry name" value="DinB-like"/>
</dbReference>
<evidence type="ECO:0000256" key="1">
    <source>
        <dbReference type="SAM" id="Phobius"/>
    </source>
</evidence>
<name>A0ABS7S362_9MICO</name>
<sequence>MDVRQIEQELESARRTFHDLVAQASPESLRRRSDGTRWTNRQLLYHMVFGYLIVRTLVPLVRTLGRLGWSRRFAAALDACRGPFHLINYLGSCLGGQILPTGAVVILMDRTISALQRRLRTASQGTLALTMHVPTRWDPYFTPTMSVLDVYHYGTQHFDHHRRQLTL</sequence>
<gene>
    <name evidence="3" type="ORF">KCQ71_01330</name>
</gene>
<dbReference type="Proteomes" id="UP000826651">
    <property type="component" value="Unassembled WGS sequence"/>
</dbReference>
<keyword evidence="1" id="KW-0812">Transmembrane</keyword>
<dbReference type="SUPFAM" id="SSF109854">
    <property type="entry name" value="DinB/YfiT-like putative metalloenzymes"/>
    <property type="match status" value="1"/>
</dbReference>
<keyword evidence="4" id="KW-1185">Reference proteome</keyword>
<evidence type="ECO:0000259" key="2">
    <source>
        <dbReference type="Pfam" id="PF12867"/>
    </source>
</evidence>
<dbReference type="InterPro" id="IPR034660">
    <property type="entry name" value="DinB/YfiT-like"/>
</dbReference>
<evidence type="ECO:0000313" key="4">
    <source>
        <dbReference type="Proteomes" id="UP000826651"/>
    </source>
</evidence>
<reference evidence="3 4" key="1">
    <citation type="submission" date="2021-04" db="EMBL/GenBank/DDBJ databases">
        <title>Ruania sp. nov., isolated from sandy soil of mangrove forest.</title>
        <authorList>
            <person name="Ge X."/>
            <person name="Huang R."/>
            <person name="Liu W."/>
        </authorList>
    </citation>
    <scope>NUCLEOTIDE SEQUENCE [LARGE SCALE GENOMIC DNA]</scope>
    <source>
        <strain evidence="3 4">N2-46</strain>
    </source>
</reference>